<organism evidence="2 3">
    <name type="scientific">Candidatus Roizmanbacteria bacterium RIFCSPHIGHO2_02_FULL_37_24</name>
    <dbReference type="NCBI Taxonomy" id="1802037"/>
    <lineage>
        <taxon>Bacteria</taxon>
        <taxon>Candidatus Roizmaniibacteriota</taxon>
    </lineage>
</organism>
<dbReference type="SUPFAM" id="SSF52518">
    <property type="entry name" value="Thiamin diphosphate-binding fold (THDP-binding)"/>
    <property type="match status" value="1"/>
</dbReference>
<dbReference type="Gene3D" id="3.40.50.970">
    <property type="match status" value="1"/>
</dbReference>
<dbReference type="SUPFAM" id="SSF52922">
    <property type="entry name" value="TK C-terminal domain-like"/>
    <property type="match status" value="1"/>
</dbReference>
<dbReference type="AlphaFoldDB" id="A0A1F7GVU5"/>
<feature type="domain" description="Transketolase-like pyrimidine-binding" evidence="1">
    <location>
        <begin position="1"/>
        <end position="164"/>
    </location>
</feature>
<dbReference type="Proteomes" id="UP000177159">
    <property type="component" value="Unassembled WGS sequence"/>
</dbReference>
<evidence type="ECO:0000259" key="1">
    <source>
        <dbReference type="SMART" id="SM00861"/>
    </source>
</evidence>
<dbReference type="EMBL" id="MFZM01000024">
    <property type="protein sequence ID" value="OGK23190.1"/>
    <property type="molecule type" value="Genomic_DNA"/>
</dbReference>
<dbReference type="InterPro" id="IPR029061">
    <property type="entry name" value="THDP-binding"/>
</dbReference>
<dbReference type="PANTHER" id="PTHR43825">
    <property type="entry name" value="PYRUVATE DEHYDROGENASE E1 COMPONENT"/>
    <property type="match status" value="1"/>
</dbReference>
<dbReference type="Gene3D" id="3.40.50.920">
    <property type="match status" value="1"/>
</dbReference>
<dbReference type="CDD" id="cd07033">
    <property type="entry name" value="TPP_PYR_DXS_TK_like"/>
    <property type="match status" value="1"/>
</dbReference>
<comment type="caution">
    <text evidence="2">The sequence shown here is derived from an EMBL/GenBank/DDBJ whole genome shotgun (WGS) entry which is preliminary data.</text>
</comment>
<gene>
    <name evidence="2" type="ORF">A3C24_00845</name>
</gene>
<accession>A0A1F7GVU5</accession>
<dbReference type="SMART" id="SM00861">
    <property type="entry name" value="Transket_pyr"/>
    <property type="match status" value="1"/>
</dbReference>
<evidence type="ECO:0000313" key="2">
    <source>
        <dbReference type="EMBL" id="OGK23190.1"/>
    </source>
</evidence>
<evidence type="ECO:0000313" key="3">
    <source>
        <dbReference type="Proteomes" id="UP000177159"/>
    </source>
</evidence>
<dbReference type="PANTHER" id="PTHR43825:SF5">
    <property type="entry name" value="HYPOTHETICAL TRANSKETOLASE FAMILY PROTEIN"/>
    <property type="match status" value="1"/>
</dbReference>
<sequence>MRYLFAKYFEKIAQNDRRIIFLTGDLGFNAFEPLQETLGNRFINAGVAEHNMVTSAAGLAYGGFKPWIYSIAPFVSIKVLEEIRNDVCLHKANVKIIALGGGFDYAIAGPTHHGLEDVALISTLPNIQLYIPGFSQDIKPILTKMHTNKGPAYLRLTKAHETDVVVPDYQPLRQITQGDRITVVVLGSIIIEVIEALRNYPGKIDLWVVAEMPFIVNKLFQKSIEKTKRLCIIEEHVQIGGLGQFMSQHILNTSKSTEKFIHLFVKGYKSGLYGSRDFYLKENQLDRKSIEKALKDFIV</sequence>
<dbReference type="InterPro" id="IPR005475">
    <property type="entry name" value="Transketolase-like_Pyr-bd"/>
</dbReference>
<proteinExistence type="predicted"/>
<reference evidence="2 3" key="1">
    <citation type="journal article" date="2016" name="Nat. Commun.">
        <title>Thousands of microbial genomes shed light on interconnected biogeochemical processes in an aquifer system.</title>
        <authorList>
            <person name="Anantharaman K."/>
            <person name="Brown C.T."/>
            <person name="Hug L.A."/>
            <person name="Sharon I."/>
            <person name="Castelle C.J."/>
            <person name="Probst A.J."/>
            <person name="Thomas B.C."/>
            <person name="Singh A."/>
            <person name="Wilkins M.J."/>
            <person name="Karaoz U."/>
            <person name="Brodie E.L."/>
            <person name="Williams K.H."/>
            <person name="Hubbard S.S."/>
            <person name="Banfield J.F."/>
        </authorList>
    </citation>
    <scope>NUCLEOTIDE SEQUENCE [LARGE SCALE GENOMIC DNA]</scope>
</reference>
<dbReference type="InterPro" id="IPR051157">
    <property type="entry name" value="PDH/Transketolase"/>
</dbReference>
<dbReference type="Pfam" id="PF02779">
    <property type="entry name" value="Transket_pyr"/>
    <property type="match status" value="1"/>
</dbReference>
<dbReference type="InterPro" id="IPR009014">
    <property type="entry name" value="Transketo_C/PFOR_II"/>
</dbReference>
<name>A0A1F7GVU5_9BACT</name>
<protein>
    <recommendedName>
        <fullName evidence="1">Transketolase-like pyrimidine-binding domain-containing protein</fullName>
    </recommendedName>
</protein>